<evidence type="ECO:0000313" key="14">
    <source>
        <dbReference type="Proteomes" id="UP001271780"/>
    </source>
</evidence>
<evidence type="ECO:0000256" key="7">
    <source>
        <dbReference type="ARBA" id="ARBA00022989"/>
    </source>
</evidence>
<dbReference type="PROSITE" id="PS00211">
    <property type="entry name" value="ABC_TRANSPORTER_1"/>
    <property type="match status" value="1"/>
</dbReference>
<keyword evidence="3 9" id="KW-0812">Transmembrane</keyword>
<evidence type="ECO:0000256" key="4">
    <source>
        <dbReference type="ARBA" id="ARBA00022741"/>
    </source>
</evidence>
<feature type="transmembrane region" description="Helical" evidence="9">
    <location>
        <begin position="350"/>
        <end position="368"/>
    </location>
</feature>
<proteinExistence type="inferred from homology"/>
<comment type="caution">
    <text evidence="13">The sequence shown here is derived from an EMBL/GenBank/DDBJ whole genome shotgun (WGS) entry which is preliminary data.</text>
</comment>
<dbReference type="CDD" id="cd18783">
    <property type="entry name" value="ABC_6TM_PrtD_LapB_HlyB_like"/>
    <property type="match status" value="1"/>
</dbReference>
<dbReference type="InterPro" id="IPR027417">
    <property type="entry name" value="P-loop_NTPase"/>
</dbReference>
<evidence type="ECO:0000313" key="13">
    <source>
        <dbReference type="EMBL" id="MDX8470807.1"/>
    </source>
</evidence>
<dbReference type="Pfam" id="PF03412">
    <property type="entry name" value="Peptidase_C39"/>
    <property type="match status" value="1"/>
</dbReference>
<keyword evidence="4" id="KW-0547">Nucleotide-binding</keyword>
<gene>
    <name evidence="13" type="ORF">RFM27_01820</name>
</gene>
<evidence type="ECO:0000256" key="9">
    <source>
        <dbReference type="SAM" id="Phobius"/>
    </source>
</evidence>
<dbReference type="InterPro" id="IPR005074">
    <property type="entry name" value="Peptidase_C39"/>
</dbReference>
<dbReference type="PANTHER" id="PTHR43394:SF1">
    <property type="entry name" value="ATP-BINDING CASSETTE SUB-FAMILY B MEMBER 10, MITOCHONDRIAL"/>
    <property type="match status" value="1"/>
</dbReference>
<dbReference type="SMART" id="SM00382">
    <property type="entry name" value="AAA"/>
    <property type="match status" value="1"/>
</dbReference>
<dbReference type="Gene3D" id="3.90.70.10">
    <property type="entry name" value="Cysteine proteinases"/>
    <property type="match status" value="1"/>
</dbReference>
<evidence type="ECO:0000256" key="1">
    <source>
        <dbReference type="ARBA" id="ARBA00004651"/>
    </source>
</evidence>
<dbReference type="PROSITE" id="PS50929">
    <property type="entry name" value="ABC_TM1F"/>
    <property type="match status" value="1"/>
</dbReference>
<keyword evidence="7 9" id="KW-1133">Transmembrane helix</keyword>
<evidence type="ECO:0000256" key="6">
    <source>
        <dbReference type="ARBA" id="ARBA00022840"/>
    </source>
</evidence>
<dbReference type="InterPro" id="IPR036640">
    <property type="entry name" value="ABC1_TM_sf"/>
</dbReference>
<dbReference type="Pfam" id="PF00664">
    <property type="entry name" value="ABC_membrane"/>
    <property type="match status" value="1"/>
</dbReference>
<dbReference type="InterPro" id="IPR003439">
    <property type="entry name" value="ABC_transporter-like_ATP-bd"/>
</dbReference>
<dbReference type="Pfam" id="PF00005">
    <property type="entry name" value="ABC_tran"/>
    <property type="match status" value="1"/>
</dbReference>
<feature type="domain" description="Peptidase C39" evidence="12">
    <location>
        <begin position="82"/>
        <end position="206"/>
    </location>
</feature>
<dbReference type="PROSITE" id="PS50893">
    <property type="entry name" value="ABC_TRANSPORTER_2"/>
    <property type="match status" value="1"/>
</dbReference>
<dbReference type="SUPFAM" id="SSF90123">
    <property type="entry name" value="ABC transporter transmembrane region"/>
    <property type="match status" value="1"/>
</dbReference>
<name>A0ABU4X7P0_9HYPH</name>
<dbReference type="Proteomes" id="UP001271780">
    <property type="component" value="Unassembled WGS sequence"/>
</dbReference>
<evidence type="ECO:0000256" key="2">
    <source>
        <dbReference type="ARBA" id="ARBA00005417"/>
    </source>
</evidence>
<evidence type="ECO:0000259" key="12">
    <source>
        <dbReference type="PROSITE" id="PS50990"/>
    </source>
</evidence>
<dbReference type="PANTHER" id="PTHR43394">
    <property type="entry name" value="ATP-DEPENDENT PERMEASE MDL1, MITOCHONDRIAL"/>
    <property type="match status" value="1"/>
</dbReference>
<comment type="similarity">
    <text evidence="2">Belongs to the ABC transporter superfamily.</text>
</comment>
<sequence length="792" mass="87150">MNDRWLSDALATLVSAGHGLVKWSGPGLHRASDLAEWLHRVGPPVQFLLCTVLVWLVLAWTLRTRSPAAKAVTASYLRGTVEGSPVETALQCLVAIGRHYGIDLSPERIKHDFALRPDDDINRLLPKIARSSGMRSRKLKVGWKDLQRLGDAYPVMARLTNGNSVILLGFNEDKVGVLDPLADRLAVLPLDQATFCRKWTGELLLLRRSFALTDESRPFGFAWFLPEVVRNGAMFRDIAVAAVALQVLALALPIFIQITVDKVLVHQAYTTLVVLAIGVSAAVLFDAIFNYLRRILLVYASARIDVRTSIRTFARLLSLPIDFFERASAGVITKHMQQVEKIREFLTGRLFLTLLDATSLLVIVPLLFLYSGRLATMVLGFSALTACVIGGLIPLYRRKLRVLYEAEGQRQAYLVETIHGMETVKGLATEPLRQRDWDALCAQAAESRFDVGRISTSAQAVIGLLEKLLTVAVVGFGALLVFDNQMTVGALIAFNMLSGRVTTPLSQIVGLVQGYQEAGLSVRMLGNIMNRSPERPPNVRGLRPPIAGTVEFEHVIFRYSESAPPALNDVSLTIPAGSVFGIVGRSGSGKSTLTRLMRGTYPIQHGSVRIDGHEIRELDLPHLRSNVGVVMQQCFLFRGTVRENIGATRPDATLEEIVHAATMAGADEFIKLLPQGYDTLLEEGGTNLSGGQQQRLSIARALLRQPRILILDEATSALDPESEAIVQANLARIAEGRTVVMVSHRLSSLVAADAIVVLDRGRIVDYGKHGELLSRCMTYRQLWNQQNRHLAR</sequence>
<dbReference type="InterPro" id="IPR003593">
    <property type="entry name" value="AAA+_ATPase"/>
</dbReference>
<dbReference type="InterPro" id="IPR011527">
    <property type="entry name" value="ABC1_TM_dom"/>
</dbReference>
<feature type="transmembrane region" description="Helical" evidence="9">
    <location>
        <begin position="238"/>
        <end position="256"/>
    </location>
</feature>
<protein>
    <submittedName>
        <fullName evidence="13">Peptidase domain-containing ABC transporter</fullName>
    </submittedName>
</protein>
<keyword evidence="14" id="KW-1185">Reference proteome</keyword>
<dbReference type="InterPro" id="IPR039421">
    <property type="entry name" value="Type_1_exporter"/>
</dbReference>
<dbReference type="EMBL" id="JAVIIZ010000001">
    <property type="protein sequence ID" value="MDX8470807.1"/>
    <property type="molecule type" value="Genomic_DNA"/>
</dbReference>
<evidence type="ECO:0000256" key="5">
    <source>
        <dbReference type="ARBA" id="ARBA00022801"/>
    </source>
</evidence>
<feature type="transmembrane region" description="Helical" evidence="9">
    <location>
        <begin position="268"/>
        <end position="289"/>
    </location>
</feature>
<dbReference type="Gene3D" id="1.20.1560.10">
    <property type="entry name" value="ABC transporter type 1, transmembrane domain"/>
    <property type="match status" value="1"/>
</dbReference>
<evidence type="ECO:0000259" key="11">
    <source>
        <dbReference type="PROSITE" id="PS50929"/>
    </source>
</evidence>
<evidence type="ECO:0000256" key="8">
    <source>
        <dbReference type="ARBA" id="ARBA00023136"/>
    </source>
</evidence>
<dbReference type="RefSeq" id="WP_320315045.1">
    <property type="nucleotide sequence ID" value="NZ_JAVIIX010000001.1"/>
</dbReference>
<reference evidence="13 14" key="1">
    <citation type="submission" date="2023-08" db="EMBL/GenBank/DDBJ databases">
        <title>Implementing the SeqCode for naming new Mesorhizobium species isolated from Vachellia karroo root nodules.</title>
        <authorList>
            <person name="Van Lill M."/>
        </authorList>
    </citation>
    <scope>NUCLEOTIDE SEQUENCE [LARGE SCALE GENOMIC DNA]</scope>
    <source>
        <strain evidence="13 14">VK23A</strain>
    </source>
</reference>
<feature type="domain" description="ABC transporter" evidence="10">
    <location>
        <begin position="550"/>
        <end position="785"/>
    </location>
</feature>
<dbReference type="Gene3D" id="3.40.50.300">
    <property type="entry name" value="P-loop containing nucleotide triphosphate hydrolases"/>
    <property type="match status" value="1"/>
</dbReference>
<evidence type="ECO:0000256" key="3">
    <source>
        <dbReference type="ARBA" id="ARBA00022692"/>
    </source>
</evidence>
<feature type="domain" description="ABC transmembrane type-1" evidence="11">
    <location>
        <begin position="238"/>
        <end position="517"/>
    </location>
</feature>
<feature type="transmembrane region" description="Helical" evidence="9">
    <location>
        <begin position="45"/>
        <end position="62"/>
    </location>
</feature>
<accession>A0ABU4X7P0</accession>
<keyword evidence="8 9" id="KW-0472">Membrane</keyword>
<dbReference type="PROSITE" id="PS50990">
    <property type="entry name" value="PEPTIDASE_C39"/>
    <property type="match status" value="1"/>
</dbReference>
<organism evidence="13 14">
    <name type="scientific">Mesorhizobium dulcispinae</name>
    <dbReference type="NCBI Taxonomy" id="3072316"/>
    <lineage>
        <taxon>Bacteria</taxon>
        <taxon>Pseudomonadati</taxon>
        <taxon>Pseudomonadota</taxon>
        <taxon>Alphaproteobacteria</taxon>
        <taxon>Hyphomicrobiales</taxon>
        <taxon>Phyllobacteriaceae</taxon>
        <taxon>Mesorhizobium</taxon>
    </lineage>
</organism>
<dbReference type="SUPFAM" id="SSF52540">
    <property type="entry name" value="P-loop containing nucleoside triphosphate hydrolases"/>
    <property type="match status" value="1"/>
</dbReference>
<comment type="subcellular location">
    <subcellularLocation>
        <location evidence="1">Cell membrane</location>
        <topology evidence="1">Multi-pass membrane protein</topology>
    </subcellularLocation>
</comment>
<keyword evidence="6" id="KW-0067">ATP-binding</keyword>
<evidence type="ECO:0000259" key="10">
    <source>
        <dbReference type="PROSITE" id="PS50893"/>
    </source>
</evidence>
<keyword evidence="5" id="KW-0378">Hydrolase</keyword>
<dbReference type="InterPro" id="IPR017871">
    <property type="entry name" value="ABC_transporter-like_CS"/>
</dbReference>
<feature type="transmembrane region" description="Helical" evidence="9">
    <location>
        <begin position="374"/>
        <end position="396"/>
    </location>
</feature>